<dbReference type="Gene3D" id="2.30.38.10">
    <property type="entry name" value="Luciferase, Domain 3"/>
    <property type="match status" value="1"/>
</dbReference>
<dbReference type="SUPFAM" id="SSF56801">
    <property type="entry name" value="Acetyl-CoA synthetase-like"/>
    <property type="match status" value="1"/>
</dbReference>
<dbReference type="EMBL" id="MU005777">
    <property type="protein sequence ID" value="KAF2705713.1"/>
    <property type="molecule type" value="Genomic_DNA"/>
</dbReference>
<feature type="non-terminal residue" evidence="1">
    <location>
        <position position="1"/>
    </location>
</feature>
<evidence type="ECO:0000313" key="2">
    <source>
        <dbReference type="Proteomes" id="UP000799428"/>
    </source>
</evidence>
<organism evidence="1 2">
    <name type="scientific">Pleomassaria siparia CBS 279.74</name>
    <dbReference type="NCBI Taxonomy" id="1314801"/>
    <lineage>
        <taxon>Eukaryota</taxon>
        <taxon>Fungi</taxon>
        <taxon>Dikarya</taxon>
        <taxon>Ascomycota</taxon>
        <taxon>Pezizomycotina</taxon>
        <taxon>Dothideomycetes</taxon>
        <taxon>Pleosporomycetidae</taxon>
        <taxon>Pleosporales</taxon>
        <taxon>Pleomassariaceae</taxon>
        <taxon>Pleomassaria</taxon>
    </lineage>
</organism>
<protein>
    <submittedName>
        <fullName evidence="1">Uncharacterized protein</fullName>
    </submittedName>
</protein>
<keyword evidence="2" id="KW-1185">Reference proteome</keyword>
<sequence>VVNLDNINRLIPISALSKLLIKGPLLLRSYLNNSVKTAAAFIIDPAFILNLYLSLG</sequence>
<evidence type="ECO:0000313" key="1">
    <source>
        <dbReference type="EMBL" id="KAF2705713.1"/>
    </source>
</evidence>
<dbReference type="AlphaFoldDB" id="A0A6G1JZE0"/>
<accession>A0A6G1JZE0</accession>
<reference evidence="1" key="1">
    <citation type="journal article" date="2020" name="Stud. Mycol.">
        <title>101 Dothideomycetes genomes: a test case for predicting lifestyles and emergence of pathogens.</title>
        <authorList>
            <person name="Haridas S."/>
            <person name="Albert R."/>
            <person name="Binder M."/>
            <person name="Bloem J."/>
            <person name="Labutti K."/>
            <person name="Salamov A."/>
            <person name="Andreopoulos B."/>
            <person name="Baker S."/>
            <person name="Barry K."/>
            <person name="Bills G."/>
            <person name="Bluhm B."/>
            <person name="Cannon C."/>
            <person name="Castanera R."/>
            <person name="Culley D."/>
            <person name="Daum C."/>
            <person name="Ezra D."/>
            <person name="Gonzalez J."/>
            <person name="Henrissat B."/>
            <person name="Kuo A."/>
            <person name="Liang C."/>
            <person name="Lipzen A."/>
            <person name="Lutzoni F."/>
            <person name="Magnuson J."/>
            <person name="Mondo S."/>
            <person name="Nolan M."/>
            <person name="Ohm R."/>
            <person name="Pangilinan J."/>
            <person name="Park H.-J."/>
            <person name="Ramirez L."/>
            <person name="Alfaro M."/>
            <person name="Sun H."/>
            <person name="Tritt A."/>
            <person name="Yoshinaga Y."/>
            <person name="Zwiers L.-H."/>
            <person name="Turgeon B."/>
            <person name="Goodwin S."/>
            <person name="Spatafora J."/>
            <person name="Crous P."/>
            <person name="Grigoriev I."/>
        </authorList>
    </citation>
    <scope>NUCLEOTIDE SEQUENCE</scope>
    <source>
        <strain evidence="1">CBS 279.74</strain>
    </source>
</reference>
<dbReference type="Proteomes" id="UP000799428">
    <property type="component" value="Unassembled WGS sequence"/>
</dbReference>
<proteinExistence type="predicted"/>
<name>A0A6G1JZE0_9PLEO</name>
<gene>
    <name evidence="1" type="ORF">K504DRAFT_386844</name>
</gene>